<evidence type="ECO:0000256" key="5">
    <source>
        <dbReference type="ARBA" id="ARBA00022975"/>
    </source>
</evidence>
<evidence type="ECO:0000256" key="3">
    <source>
        <dbReference type="ARBA" id="ARBA00022630"/>
    </source>
</evidence>
<gene>
    <name evidence="9" type="primary">pyrDB_1</name>
    <name evidence="9" type="ORF">SV7mr_03480</name>
</gene>
<dbReference type="OrthoDB" id="9794954at2"/>
<dbReference type="GO" id="GO:0004589">
    <property type="term" value="F:dihydroorotate dehydrogenase (NAD+) activity"/>
    <property type="evidence" value="ECO:0007669"/>
    <property type="project" value="UniProtKB-EC"/>
</dbReference>
<evidence type="ECO:0000256" key="7">
    <source>
        <dbReference type="SAM" id="MobiDB-lite"/>
    </source>
</evidence>
<evidence type="ECO:0000256" key="1">
    <source>
        <dbReference type="ARBA" id="ARBA00001917"/>
    </source>
</evidence>
<keyword evidence="6 9" id="KW-0560">Oxidoreductase</keyword>
<dbReference type="RefSeq" id="WP_145268616.1">
    <property type="nucleotide sequence ID" value="NZ_CP036272.1"/>
</dbReference>
<keyword evidence="3" id="KW-0285">Flavoprotein</keyword>
<dbReference type="PANTHER" id="PTHR48109:SF3">
    <property type="entry name" value="SLL0744 PROTEIN"/>
    <property type="match status" value="1"/>
</dbReference>
<feature type="domain" description="Dihydroorotate dehydrogenase catalytic" evidence="8">
    <location>
        <begin position="106"/>
        <end position="298"/>
    </location>
</feature>
<dbReference type="InterPro" id="IPR013785">
    <property type="entry name" value="Aldolase_TIM"/>
</dbReference>
<dbReference type="EC" id="1.3.1.14" evidence="9"/>
<evidence type="ECO:0000256" key="2">
    <source>
        <dbReference type="ARBA" id="ARBA00004725"/>
    </source>
</evidence>
<evidence type="ECO:0000313" key="9">
    <source>
        <dbReference type="EMBL" id="QDT57863.1"/>
    </source>
</evidence>
<sequence length="362" mass="38839">MSVDLSTNYGGLQLASPIVVGANPLTSREAMRLAMANAGAGALVLPSLFEDETVRWFEDLGIEFSVYDLAASNNSSSSSVASIEHDSALICTDTQSYLDLIDQAASRSPIPVIASLGGTHGENWPEAACLIEQAGAQGIELNFNWAACSLKQSGEQIEQAIIETCQRVRASTSLPLFVKLQRDYTNIVNMAEQISHCCDGLVMFGYGPEVDITLDDCKMRIHWGGGNSGSTRRSLGRILRVRAALPQLDIAANGGISEGQAVIKSLIAGATVTMMASALYRNGPDVIRQTLDSLRHFMSQHQLTNLDQLRQMSPLKQEIKAPPEPLPATVMPPQEGPLPGTPPGASPSNAPWCHSDRYGHVQ</sequence>
<keyword evidence="10" id="KW-1185">Reference proteome</keyword>
<comment type="cofactor">
    <cofactor evidence="1">
        <name>FMN</name>
        <dbReference type="ChEBI" id="CHEBI:58210"/>
    </cofactor>
</comment>
<evidence type="ECO:0000256" key="4">
    <source>
        <dbReference type="ARBA" id="ARBA00022643"/>
    </source>
</evidence>
<dbReference type="PANTHER" id="PTHR48109">
    <property type="entry name" value="DIHYDROOROTATE DEHYDROGENASE (QUINONE), MITOCHONDRIAL-RELATED"/>
    <property type="match status" value="1"/>
</dbReference>
<dbReference type="AlphaFoldDB" id="A0A517SP14"/>
<evidence type="ECO:0000256" key="6">
    <source>
        <dbReference type="ARBA" id="ARBA00023002"/>
    </source>
</evidence>
<accession>A0A517SP14</accession>
<dbReference type="Proteomes" id="UP000315003">
    <property type="component" value="Chromosome"/>
</dbReference>
<dbReference type="GO" id="GO:0006221">
    <property type="term" value="P:pyrimidine nucleotide biosynthetic process"/>
    <property type="evidence" value="ECO:0007669"/>
    <property type="project" value="UniProtKB-KW"/>
</dbReference>
<feature type="region of interest" description="Disordered" evidence="7">
    <location>
        <begin position="320"/>
        <end position="362"/>
    </location>
</feature>
<dbReference type="InterPro" id="IPR005720">
    <property type="entry name" value="Dihydroorotate_DH_cat"/>
</dbReference>
<comment type="pathway">
    <text evidence="2">Pyrimidine metabolism; UMP biosynthesis via de novo pathway.</text>
</comment>
<dbReference type="InterPro" id="IPR050074">
    <property type="entry name" value="DHO_dehydrogenase"/>
</dbReference>
<proteinExistence type="predicted"/>
<dbReference type="Pfam" id="PF01180">
    <property type="entry name" value="DHO_dh"/>
    <property type="match status" value="1"/>
</dbReference>
<keyword evidence="5" id="KW-0665">Pyrimidine biosynthesis</keyword>
<dbReference type="GO" id="GO:0006207">
    <property type="term" value="P:'de novo' pyrimidine nucleobase biosynthetic process"/>
    <property type="evidence" value="ECO:0007669"/>
    <property type="project" value="TreeGrafter"/>
</dbReference>
<keyword evidence="4" id="KW-0288">FMN</keyword>
<name>A0A517SP14_9BACT</name>
<dbReference type="Gene3D" id="3.20.20.70">
    <property type="entry name" value="Aldolase class I"/>
    <property type="match status" value="1"/>
</dbReference>
<evidence type="ECO:0000313" key="10">
    <source>
        <dbReference type="Proteomes" id="UP000315003"/>
    </source>
</evidence>
<organism evidence="9 10">
    <name type="scientific">Stieleria bergensis</name>
    <dbReference type="NCBI Taxonomy" id="2528025"/>
    <lineage>
        <taxon>Bacteria</taxon>
        <taxon>Pseudomonadati</taxon>
        <taxon>Planctomycetota</taxon>
        <taxon>Planctomycetia</taxon>
        <taxon>Pirellulales</taxon>
        <taxon>Pirellulaceae</taxon>
        <taxon>Stieleria</taxon>
    </lineage>
</organism>
<dbReference type="EMBL" id="CP036272">
    <property type="protein sequence ID" value="QDT57863.1"/>
    <property type="molecule type" value="Genomic_DNA"/>
</dbReference>
<evidence type="ECO:0000259" key="8">
    <source>
        <dbReference type="Pfam" id="PF01180"/>
    </source>
</evidence>
<reference evidence="9 10" key="1">
    <citation type="submission" date="2019-02" db="EMBL/GenBank/DDBJ databases">
        <title>Deep-cultivation of Planctomycetes and their phenomic and genomic characterization uncovers novel biology.</title>
        <authorList>
            <person name="Wiegand S."/>
            <person name="Jogler M."/>
            <person name="Boedeker C."/>
            <person name="Pinto D."/>
            <person name="Vollmers J."/>
            <person name="Rivas-Marin E."/>
            <person name="Kohn T."/>
            <person name="Peeters S.H."/>
            <person name="Heuer A."/>
            <person name="Rast P."/>
            <person name="Oberbeckmann S."/>
            <person name="Bunk B."/>
            <person name="Jeske O."/>
            <person name="Meyerdierks A."/>
            <person name="Storesund J.E."/>
            <person name="Kallscheuer N."/>
            <person name="Luecker S."/>
            <person name="Lage O.M."/>
            <person name="Pohl T."/>
            <person name="Merkel B.J."/>
            <person name="Hornburger P."/>
            <person name="Mueller R.-W."/>
            <person name="Bruemmer F."/>
            <person name="Labrenz M."/>
            <person name="Spormann A.M."/>
            <person name="Op den Camp H."/>
            <person name="Overmann J."/>
            <person name="Amann R."/>
            <person name="Jetten M.S.M."/>
            <person name="Mascher T."/>
            <person name="Medema M.H."/>
            <person name="Devos D.P."/>
            <person name="Kaster A.-K."/>
            <person name="Ovreas L."/>
            <person name="Rohde M."/>
            <person name="Galperin M.Y."/>
            <person name="Jogler C."/>
        </authorList>
    </citation>
    <scope>NUCLEOTIDE SEQUENCE [LARGE SCALE GENOMIC DNA]</scope>
    <source>
        <strain evidence="9 10">SV_7m_r</strain>
    </source>
</reference>
<protein>
    <submittedName>
        <fullName evidence="9">Dihydroorotate dehydrogenase B (NAD(+)), catalytic subunit</fullName>
        <ecNumber evidence="9">1.3.1.14</ecNumber>
    </submittedName>
</protein>
<feature type="compositionally biased region" description="Pro residues" evidence="7">
    <location>
        <begin position="334"/>
        <end position="345"/>
    </location>
</feature>
<dbReference type="SUPFAM" id="SSF51395">
    <property type="entry name" value="FMN-linked oxidoreductases"/>
    <property type="match status" value="1"/>
</dbReference>
<dbReference type="GO" id="GO:0005737">
    <property type="term" value="C:cytoplasm"/>
    <property type="evidence" value="ECO:0007669"/>
    <property type="project" value="InterPro"/>
</dbReference>